<accession>A0A318JF45</accession>
<dbReference type="InterPro" id="IPR036397">
    <property type="entry name" value="RNaseH_sf"/>
</dbReference>
<dbReference type="Proteomes" id="UP000247792">
    <property type="component" value="Unassembled WGS sequence"/>
</dbReference>
<dbReference type="AlphaFoldDB" id="A0A318JF45"/>
<organism evidence="3 4">
    <name type="scientific">Undibacterium pigrum</name>
    <dbReference type="NCBI Taxonomy" id="401470"/>
    <lineage>
        <taxon>Bacteria</taxon>
        <taxon>Pseudomonadati</taxon>
        <taxon>Pseudomonadota</taxon>
        <taxon>Betaproteobacteria</taxon>
        <taxon>Burkholderiales</taxon>
        <taxon>Oxalobacteraceae</taxon>
        <taxon>Undibacterium</taxon>
    </lineage>
</organism>
<feature type="region of interest" description="Disordered" evidence="1">
    <location>
        <begin position="52"/>
        <end position="90"/>
    </location>
</feature>
<dbReference type="PANTHER" id="PTHR48475:SF1">
    <property type="entry name" value="RNASE H TYPE-1 DOMAIN-CONTAINING PROTEIN"/>
    <property type="match status" value="1"/>
</dbReference>
<dbReference type="PANTHER" id="PTHR48475">
    <property type="entry name" value="RIBONUCLEASE H"/>
    <property type="match status" value="1"/>
</dbReference>
<feature type="domain" description="RNase H type-1" evidence="2">
    <location>
        <begin position="95"/>
        <end position="229"/>
    </location>
</feature>
<evidence type="ECO:0000256" key="1">
    <source>
        <dbReference type="SAM" id="MobiDB-lite"/>
    </source>
</evidence>
<dbReference type="Pfam" id="PF13456">
    <property type="entry name" value="RVT_3"/>
    <property type="match status" value="1"/>
</dbReference>
<comment type="caution">
    <text evidence="3">The sequence shown here is derived from an EMBL/GenBank/DDBJ whole genome shotgun (WGS) entry which is preliminary data.</text>
</comment>
<dbReference type="PROSITE" id="PS50879">
    <property type="entry name" value="RNASE_H_1"/>
    <property type="match status" value="1"/>
</dbReference>
<evidence type="ECO:0000259" key="2">
    <source>
        <dbReference type="PROSITE" id="PS50879"/>
    </source>
</evidence>
<name>A0A318JF45_9BURK</name>
<sequence>MSTIFTRQQLIAIATRKEYAQSRQLAKQKRLPIEQCLSLLLEQSAKHGGLQDISQLAEQRSEAKNADNARKQAQRAEKQEQRKNQLHRQSSMQKNANTWLAWFDGSALPNPGKCQIACVLTSPEGHSFEYVQNFEYGDSCDAEYSGLLFALLQAQHHDVQHLIVHGDSQVVIDDFNQHKASKLARMLEYRQQAQLLAARFEQLQVRWVPRHKNQTADALTQMAISLKLDCKSL</sequence>
<reference evidence="3 4" key="1">
    <citation type="submission" date="2018-05" db="EMBL/GenBank/DDBJ databases">
        <title>Genomic Encyclopedia of Type Strains, Phase IV (KMG-IV): sequencing the most valuable type-strain genomes for metagenomic binning, comparative biology and taxonomic classification.</title>
        <authorList>
            <person name="Goeker M."/>
        </authorList>
    </citation>
    <scope>NUCLEOTIDE SEQUENCE [LARGE SCALE GENOMIC DNA]</scope>
    <source>
        <strain evidence="3 4">DSM 19792</strain>
    </source>
</reference>
<evidence type="ECO:0000313" key="4">
    <source>
        <dbReference type="Proteomes" id="UP000247792"/>
    </source>
</evidence>
<dbReference type="RefSeq" id="WP_110253605.1">
    <property type="nucleotide sequence ID" value="NZ_QJKB01000001.1"/>
</dbReference>
<dbReference type="GO" id="GO:0004523">
    <property type="term" value="F:RNA-DNA hybrid ribonuclease activity"/>
    <property type="evidence" value="ECO:0007669"/>
    <property type="project" value="InterPro"/>
</dbReference>
<evidence type="ECO:0000313" key="3">
    <source>
        <dbReference type="EMBL" id="PXX47206.1"/>
    </source>
</evidence>
<dbReference type="EMBL" id="QJKB01000001">
    <property type="protein sequence ID" value="PXX47206.1"/>
    <property type="molecule type" value="Genomic_DNA"/>
</dbReference>
<dbReference type="InterPro" id="IPR002156">
    <property type="entry name" value="RNaseH_domain"/>
</dbReference>
<proteinExistence type="predicted"/>
<dbReference type="Gene3D" id="3.30.420.10">
    <property type="entry name" value="Ribonuclease H-like superfamily/Ribonuclease H"/>
    <property type="match status" value="1"/>
</dbReference>
<protein>
    <submittedName>
        <fullName evidence="3">Ribonuclease HI</fullName>
    </submittedName>
</protein>
<feature type="compositionally biased region" description="Basic and acidic residues" evidence="1">
    <location>
        <begin position="59"/>
        <end position="83"/>
    </location>
</feature>
<dbReference type="InterPro" id="IPR012337">
    <property type="entry name" value="RNaseH-like_sf"/>
</dbReference>
<gene>
    <name evidence="3" type="ORF">DFR42_101783</name>
</gene>
<dbReference type="CDD" id="cd09279">
    <property type="entry name" value="RNase_HI_like"/>
    <property type="match status" value="1"/>
</dbReference>
<dbReference type="GO" id="GO:0003676">
    <property type="term" value="F:nucleic acid binding"/>
    <property type="evidence" value="ECO:0007669"/>
    <property type="project" value="InterPro"/>
</dbReference>
<dbReference type="OrthoDB" id="8563755at2"/>
<keyword evidence="4" id="KW-1185">Reference proteome</keyword>
<dbReference type="SUPFAM" id="SSF53098">
    <property type="entry name" value="Ribonuclease H-like"/>
    <property type="match status" value="1"/>
</dbReference>